<dbReference type="eggNOG" id="COG3150">
    <property type="taxonomic scope" value="Bacteria"/>
</dbReference>
<proteinExistence type="predicted"/>
<dbReference type="Gene3D" id="3.40.50.1820">
    <property type="entry name" value="alpha/beta hydrolase"/>
    <property type="match status" value="1"/>
</dbReference>
<evidence type="ECO:0000313" key="1">
    <source>
        <dbReference type="EMBL" id="PSU94120.1"/>
    </source>
</evidence>
<dbReference type="InterPro" id="IPR008886">
    <property type="entry name" value="UPF0227/Esterase_YqiA"/>
</dbReference>
<dbReference type="NCBIfam" id="NF008291">
    <property type="entry name" value="PRK11071.1"/>
    <property type="match status" value="1"/>
</dbReference>
<dbReference type="PANTHER" id="PTHR35602">
    <property type="entry name" value="ESTERASE YQIA-RELATED"/>
    <property type="match status" value="1"/>
</dbReference>
<accession>A0A2T3KD56</accession>
<gene>
    <name evidence="1" type="ORF">C9J27_20115</name>
</gene>
<dbReference type="PANTHER" id="PTHR35602:SF3">
    <property type="entry name" value="ESTERASE YQIA"/>
    <property type="match status" value="1"/>
</dbReference>
<accession>A0A0B7JG56</accession>
<dbReference type="Proteomes" id="UP000241426">
    <property type="component" value="Unassembled WGS sequence"/>
</dbReference>
<evidence type="ECO:0000313" key="2">
    <source>
        <dbReference type="Proteomes" id="UP000241426"/>
    </source>
</evidence>
<dbReference type="SUPFAM" id="SSF53474">
    <property type="entry name" value="alpha/beta-Hydrolases"/>
    <property type="match status" value="1"/>
</dbReference>
<sequence length="192" mass="21830">MPSLLIYLHGFNSSPSSLKAQQMMAYCRQYRPDIKLIAPQLPSYPAQASQYLAQLVEQYKDHYTIGVVGSSLGGYLSTWLSERYQLSAVLVNPAVKPYQLLVDYLGPQQNPYSGENYVLEAQHIDELKALEVINITQPQRLWVLLQQGDEVLDYRQAALKYAHCRLTIEANGDHSFCNFERFPATILQFLGL</sequence>
<dbReference type="AlphaFoldDB" id="A0A0B7JG56"/>
<dbReference type="GeneID" id="29943111"/>
<name>A0A0B7JG56_9GAMM</name>
<reference evidence="1 2" key="1">
    <citation type="submission" date="2018-01" db="EMBL/GenBank/DDBJ databases">
        <title>Whole genome sequencing of Histamine producing bacteria.</title>
        <authorList>
            <person name="Butler K."/>
        </authorList>
    </citation>
    <scope>NUCLEOTIDE SEQUENCE [LARGE SCALE GENOMIC DNA]</scope>
    <source>
        <strain evidence="1 2">FS-7.2</strain>
    </source>
</reference>
<organism evidence="1 2">
    <name type="scientific">Photobacterium kishitanii</name>
    <dbReference type="NCBI Taxonomy" id="318456"/>
    <lineage>
        <taxon>Bacteria</taxon>
        <taxon>Pseudomonadati</taxon>
        <taxon>Pseudomonadota</taxon>
        <taxon>Gammaproteobacteria</taxon>
        <taxon>Vibrionales</taxon>
        <taxon>Vibrionaceae</taxon>
        <taxon>Photobacterium</taxon>
    </lineage>
</organism>
<dbReference type="Pfam" id="PF05728">
    <property type="entry name" value="UPF0227"/>
    <property type="match status" value="1"/>
</dbReference>
<comment type="caution">
    <text evidence="1">The sequence shown here is derived from an EMBL/GenBank/DDBJ whole genome shotgun (WGS) entry which is preliminary data.</text>
</comment>
<protein>
    <submittedName>
        <fullName evidence="1">Esterase YqiA</fullName>
    </submittedName>
</protein>
<dbReference type="InterPro" id="IPR029058">
    <property type="entry name" value="AB_hydrolase_fold"/>
</dbReference>
<dbReference type="RefSeq" id="WP_036796128.1">
    <property type="nucleotide sequence ID" value="NZ_JAUZMX010000001.1"/>
</dbReference>
<dbReference type="EMBL" id="PYNF01000025">
    <property type="protein sequence ID" value="PSU94120.1"/>
    <property type="molecule type" value="Genomic_DNA"/>
</dbReference>